<gene>
    <name evidence="2" type="ORF">RFH47_11125</name>
</gene>
<evidence type="ECO:0000313" key="2">
    <source>
        <dbReference type="EMBL" id="MDQ8936274.1"/>
    </source>
</evidence>
<dbReference type="EMBL" id="JAVIDL010000020">
    <property type="protein sequence ID" value="MDQ8936274.1"/>
    <property type="molecule type" value="Genomic_DNA"/>
</dbReference>
<organism evidence="2 3">
    <name type="scientific">Acinetobacter rudis</name>
    <dbReference type="NCBI Taxonomy" id="632955"/>
    <lineage>
        <taxon>Bacteria</taxon>
        <taxon>Pseudomonadati</taxon>
        <taxon>Pseudomonadota</taxon>
        <taxon>Gammaproteobacteria</taxon>
        <taxon>Moraxellales</taxon>
        <taxon>Moraxellaceae</taxon>
        <taxon>Acinetobacter</taxon>
    </lineage>
</organism>
<sequence>MNNHFFHLIHCQAAAFSTLLFLTMPSHANDALPSKPIPTKDTENSHFQNIIDYVPNLIDSTPTILPPESNQARIPSTEQTQENTWVDQQQNHIHKWVDQTAMKIDSWFGTTNPQRPADASLRLILDQSYNQHDQYEFKPRIRGKIKLPTLENKLSVVFGDESLDNEFDHNLSIVNQNPDYAPNKQFDRKQSWEDNSSIALRWSEISKKLPFKLDADLGLRSGDDLYVRFKAKRDWSLKNDFFIRAEQIYRYGSKSENYLRTNLELTHARPQHAFVSNQLSLTYADKQSDDLTWDNRLFRQHQFFDNNRFSYGLYSGGFYHESDLRLDSWGPFVSWRQPVWREWIFVQADLNYFNQHRDHRSHYLSSLLRLEALF</sequence>
<feature type="signal peptide" evidence="1">
    <location>
        <begin position="1"/>
        <end position="28"/>
    </location>
</feature>
<dbReference type="Proteomes" id="UP001243844">
    <property type="component" value="Unassembled WGS sequence"/>
</dbReference>
<feature type="chain" id="PRO_5043342265" description="Selenocysteine synthase" evidence="1">
    <location>
        <begin position="29"/>
        <end position="374"/>
    </location>
</feature>
<protein>
    <recommendedName>
        <fullName evidence="4">Selenocysteine synthase</fullName>
    </recommendedName>
</protein>
<accession>A0AAW8J922</accession>
<name>A0AAW8J922_9GAMM</name>
<proteinExistence type="predicted"/>
<reference evidence="2" key="1">
    <citation type="submission" date="2023-08" db="EMBL/GenBank/DDBJ databases">
        <title>Emergence of clinically-relevant ST2 carbapenem-resistant Acinetobacter baumannii strains in hospital sewages in Zhejiang, East of China.</title>
        <authorList>
            <person name="Kaichao C."/>
            <person name="Zhang R."/>
        </authorList>
    </citation>
    <scope>NUCLEOTIDE SEQUENCE</scope>
    <source>
        <strain evidence="2">M-RB-37</strain>
    </source>
</reference>
<keyword evidence="1" id="KW-0732">Signal</keyword>
<evidence type="ECO:0008006" key="4">
    <source>
        <dbReference type="Google" id="ProtNLM"/>
    </source>
</evidence>
<evidence type="ECO:0000313" key="3">
    <source>
        <dbReference type="Proteomes" id="UP001243844"/>
    </source>
</evidence>
<evidence type="ECO:0000256" key="1">
    <source>
        <dbReference type="SAM" id="SignalP"/>
    </source>
</evidence>
<comment type="caution">
    <text evidence="2">The sequence shown here is derived from an EMBL/GenBank/DDBJ whole genome shotgun (WGS) entry which is preliminary data.</text>
</comment>
<dbReference type="AlphaFoldDB" id="A0AAW8J922"/>